<organism evidence="1">
    <name type="scientific">Veillonella parvula</name>
    <name type="common">Staphylococcus parvulus</name>
    <dbReference type="NCBI Taxonomy" id="29466"/>
    <lineage>
        <taxon>Bacteria</taxon>
        <taxon>Bacillati</taxon>
        <taxon>Bacillota</taxon>
        <taxon>Negativicutes</taxon>
        <taxon>Veillonellales</taxon>
        <taxon>Veillonellaceae</taxon>
        <taxon>Veillonella</taxon>
    </lineage>
</organism>
<proteinExistence type="predicted"/>
<gene>
    <name evidence="1" type="ORF">VPLFYP99_01367</name>
</gene>
<evidence type="ECO:0000313" key="1">
    <source>
        <dbReference type="EMBL" id="VYT85631.1"/>
    </source>
</evidence>
<reference evidence="1" key="1">
    <citation type="submission" date="2019-11" db="EMBL/GenBank/DDBJ databases">
        <authorList>
            <person name="Feng L."/>
        </authorList>
    </citation>
    <scope>NUCLEOTIDE SEQUENCE</scope>
    <source>
        <strain evidence="1">VparvulaLFYP99</strain>
    </source>
</reference>
<dbReference type="EMBL" id="CACRUG010000005">
    <property type="protein sequence ID" value="VYT85631.1"/>
    <property type="molecule type" value="Genomic_DNA"/>
</dbReference>
<protein>
    <submittedName>
        <fullName evidence="1">Uncharacterized protein</fullName>
    </submittedName>
</protein>
<dbReference type="AlphaFoldDB" id="A0A6N3A1L4"/>
<name>A0A6N3A1L4_VEIPA</name>
<dbReference type="RefSeq" id="WP_156697178.1">
    <property type="nucleotide sequence ID" value="NZ_CACRUG010000005.1"/>
</dbReference>
<accession>A0A6N3A1L4</accession>
<sequence>MLKKDKSKWCWVDDDRAGYPYDTRVEAIEDFYSDDRNAEVTEVHIGHPEYFVPEIDVENIIEQLQYDATDEFYGIGELADDYLSNVKDEHKKELEIKLNAVIQKWERRHGYNLTTYAAAGIEKFHRVKLERLK</sequence>